<evidence type="ECO:0000313" key="3">
    <source>
        <dbReference type="EMBL" id="MEA5139123.1"/>
    </source>
</evidence>
<dbReference type="RefSeq" id="WP_323296284.1">
    <property type="nucleotide sequence ID" value="NZ_JAYFUM010000008.1"/>
</dbReference>
<dbReference type="Pfam" id="PF13568">
    <property type="entry name" value="OMP_b-brl_2"/>
    <property type="match status" value="1"/>
</dbReference>
<dbReference type="EMBL" id="JAYFUM010000008">
    <property type="protein sequence ID" value="MEA5139123.1"/>
    <property type="molecule type" value="Genomic_DNA"/>
</dbReference>
<sequence length="202" mass="21628">MLKKIMLLSALLFVNSKIVTAQSLSVGPIVGANLATINSLPNTKSIAGISGGGFANYSVDEHLGIGAKILYSQLGTAFSNSSKVVKLHYIQIPLSAIYYFGDNGSEFRPKVYAGPYLGTLLKAKDENGNEILRPDGTHAYNTFDLGGQVGLGFNYRIMPSTWINFDAGFAKSFTDVSKNNSNSYHNVAFSLNVGVSFPISGE</sequence>
<accession>A0ABU5Q949</accession>
<dbReference type="InterPro" id="IPR011250">
    <property type="entry name" value="OMP/PagP_B-barrel"/>
</dbReference>
<evidence type="ECO:0000313" key="4">
    <source>
        <dbReference type="Proteomes" id="UP001302949"/>
    </source>
</evidence>
<keyword evidence="4" id="KW-1185">Reference proteome</keyword>
<protein>
    <submittedName>
        <fullName evidence="3">Porin family protein</fullName>
    </submittedName>
</protein>
<evidence type="ECO:0000256" key="1">
    <source>
        <dbReference type="SAM" id="SignalP"/>
    </source>
</evidence>
<proteinExistence type="predicted"/>
<keyword evidence="1" id="KW-0732">Signal</keyword>
<gene>
    <name evidence="3" type="ORF">VB248_08260</name>
</gene>
<organism evidence="3 4">
    <name type="scientific">Arcicella rigui</name>
    <dbReference type="NCBI Taxonomy" id="797020"/>
    <lineage>
        <taxon>Bacteria</taxon>
        <taxon>Pseudomonadati</taxon>
        <taxon>Bacteroidota</taxon>
        <taxon>Cytophagia</taxon>
        <taxon>Cytophagales</taxon>
        <taxon>Flectobacillaceae</taxon>
        <taxon>Arcicella</taxon>
    </lineage>
</organism>
<dbReference type="InterPro" id="IPR025665">
    <property type="entry name" value="Beta-barrel_OMP_2"/>
</dbReference>
<feature type="domain" description="Outer membrane protein beta-barrel" evidence="2">
    <location>
        <begin position="21"/>
        <end position="176"/>
    </location>
</feature>
<feature type="signal peptide" evidence="1">
    <location>
        <begin position="1"/>
        <end position="21"/>
    </location>
</feature>
<dbReference type="Gene3D" id="2.40.160.20">
    <property type="match status" value="1"/>
</dbReference>
<reference evidence="3 4" key="1">
    <citation type="submission" date="2023-12" db="EMBL/GenBank/DDBJ databases">
        <title>Novel species of the genus Arcicella isolated from rivers.</title>
        <authorList>
            <person name="Lu H."/>
        </authorList>
    </citation>
    <scope>NUCLEOTIDE SEQUENCE [LARGE SCALE GENOMIC DNA]</scope>
    <source>
        <strain evidence="3 4">KCTC 23307</strain>
    </source>
</reference>
<feature type="chain" id="PRO_5046001231" evidence="1">
    <location>
        <begin position="22"/>
        <end position="202"/>
    </location>
</feature>
<dbReference type="Proteomes" id="UP001302949">
    <property type="component" value="Unassembled WGS sequence"/>
</dbReference>
<evidence type="ECO:0000259" key="2">
    <source>
        <dbReference type="Pfam" id="PF13568"/>
    </source>
</evidence>
<name>A0ABU5Q949_9BACT</name>
<dbReference type="SUPFAM" id="SSF56925">
    <property type="entry name" value="OMPA-like"/>
    <property type="match status" value="1"/>
</dbReference>
<comment type="caution">
    <text evidence="3">The sequence shown here is derived from an EMBL/GenBank/DDBJ whole genome shotgun (WGS) entry which is preliminary data.</text>
</comment>